<name>A0A4Y2U9H1_ARAVE</name>
<keyword evidence="3" id="KW-1185">Reference proteome</keyword>
<proteinExistence type="predicted"/>
<evidence type="ECO:0000313" key="3">
    <source>
        <dbReference type="Proteomes" id="UP000499080"/>
    </source>
</evidence>
<dbReference type="AlphaFoldDB" id="A0A4Y2U9H1"/>
<gene>
    <name evidence="2" type="ORF">AVEN_160806_1</name>
</gene>
<organism evidence="2 3">
    <name type="scientific">Araneus ventricosus</name>
    <name type="common">Orbweaver spider</name>
    <name type="synonym">Epeira ventricosa</name>
    <dbReference type="NCBI Taxonomy" id="182803"/>
    <lineage>
        <taxon>Eukaryota</taxon>
        <taxon>Metazoa</taxon>
        <taxon>Ecdysozoa</taxon>
        <taxon>Arthropoda</taxon>
        <taxon>Chelicerata</taxon>
        <taxon>Arachnida</taxon>
        <taxon>Araneae</taxon>
        <taxon>Araneomorphae</taxon>
        <taxon>Entelegynae</taxon>
        <taxon>Araneoidea</taxon>
        <taxon>Araneidae</taxon>
        <taxon>Araneus</taxon>
    </lineage>
</organism>
<evidence type="ECO:0000313" key="2">
    <source>
        <dbReference type="EMBL" id="GBO09153.1"/>
    </source>
</evidence>
<comment type="caution">
    <text evidence="2">The sequence shown here is derived from an EMBL/GenBank/DDBJ whole genome shotgun (WGS) entry which is preliminary data.</text>
</comment>
<dbReference type="Proteomes" id="UP000499080">
    <property type="component" value="Unassembled WGS sequence"/>
</dbReference>
<evidence type="ECO:0000256" key="1">
    <source>
        <dbReference type="SAM" id="MobiDB-lite"/>
    </source>
</evidence>
<sequence length="128" mass="14405">MASTLPSPKELFLSLSSLQFFWPWRPSVAKSPPAGVVRKFEERMPTQMQSSSSASCSKLRGPSQNSPHSASKWDINITKLNFRQWGRNSYVKVGGTTIDIYAFRSSSIHPSTTMMQQMFIKKEATIQS</sequence>
<protein>
    <submittedName>
        <fullName evidence="2">Uncharacterized protein</fullName>
    </submittedName>
</protein>
<dbReference type="EMBL" id="BGPR01034687">
    <property type="protein sequence ID" value="GBO09153.1"/>
    <property type="molecule type" value="Genomic_DNA"/>
</dbReference>
<reference evidence="2 3" key="1">
    <citation type="journal article" date="2019" name="Sci. Rep.">
        <title>Orb-weaving spider Araneus ventricosus genome elucidates the spidroin gene catalogue.</title>
        <authorList>
            <person name="Kono N."/>
            <person name="Nakamura H."/>
            <person name="Ohtoshi R."/>
            <person name="Moran D.A.P."/>
            <person name="Shinohara A."/>
            <person name="Yoshida Y."/>
            <person name="Fujiwara M."/>
            <person name="Mori M."/>
            <person name="Tomita M."/>
            <person name="Arakawa K."/>
        </authorList>
    </citation>
    <scope>NUCLEOTIDE SEQUENCE [LARGE SCALE GENOMIC DNA]</scope>
</reference>
<accession>A0A4Y2U9H1</accession>
<feature type="region of interest" description="Disordered" evidence="1">
    <location>
        <begin position="43"/>
        <end position="70"/>
    </location>
</feature>